<keyword evidence="1" id="KW-0812">Transmembrane</keyword>
<feature type="transmembrane region" description="Helical" evidence="1">
    <location>
        <begin position="160"/>
        <end position="179"/>
    </location>
</feature>
<feature type="transmembrane region" description="Helical" evidence="1">
    <location>
        <begin position="215"/>
        <end position="236"/>
    </location>
</feature>
<dbReference type="EMBL" id="JACJJL010000004">
    <property type="protein sequence ID" value="MBM6660883.1"/>
    <property type="molecule type" value="Genomic_DNA"/>
</dbReference>
<name>A0A938WLH1_9BACT</name>
<feature type="transmembrane region" description="Helical" evidence="1">
    <location>
        <begin position="21"/>
        <end position="40"/>
    </location>
</feature>
<gene>
    <name evidence="3" type="ORF">H6B30_03785</name>
</gene>
<feature type="domain" description="Acyltransferase 3" evidence="2">
    <location>
        <begin position="18"/>
        <end position="344"/>
    </location>
</feature>
<feature type="transmembrane region" description="Helical" evidence="1">
    <location>
        <begin position="188"/>
        <end position="209"/>
    </location>
</feature>
<keyword evidence="4" id="KW-1185">Reference proteome</keyword>
<keyword evidence="3" id="KW-0012">Acyltransferase</keyword>
<evidence type="ECO:0000259" key="2">
    <source>
        <dbReference type="Pfam" id="PF01757"/>
    </source>
</evidence>
<proteinExistence type="predicted"/>
<protein>
    <submittedName>
        <fullName evidence="3">Acyltransferase</fullName>
    </submittedName>
</protein>
<organism evidence="3 4">
    <name type="scientific">Marseilla massiliensis</name>
    <dbReference type="NCBI Taxonomy" id="1841864"/>
    <lineage>
        <taxon>Bacteria</taxon>
        <taxon>Pseudomonadati</taxon>
        <taxon>Bacteroidota</taxon>
        <taxon>Bacteroidia</taxon>
        <taxon>Bacteroidales</taxon>
        <taxon>Prevotellaceae</taxon>
        <taxon>Marseilla</taxon>
    </lineage>
</organism>
<dbReference type="InterPro" id="IPR002656">
    <property type="entry name" value="Acyl_transf_3_dom"/>
</dbReference>
<dbReference type="Proteomes" id="UP000764045">
    <property type="component" value="Unassembled WGS sequence"/>
</dbReference>
<keyword evidence="1" id="KW-0472">Membrane</keyword>
<dbReference type="Pfam" id="PF01757">
    <property type="entry name" value="Acyl_transf_3"/>
    <property type="match status" value="1"/>
</dbReference>
<reference evidence="3 4" key="1">
    <citation type="journal article" date="2021" name="Sci. Rep.">
        <title>The distribution of antibiotic resistance genes in chicken gut microbiota commensals.</title>
        <authorList>
            <person name="Juricova H."/>
            <person name="Matiasovicova J."/>
            <person name="Kubasova T."/>
            <person name="Cejkova D."/>
            <person name="Rychlik I."/>
        </authorList>
    </citation>
    <scope>NUCLEOTIDE SEQUENCE [LARGE SCALE GENOMIC DNA]</scope>
    <source>
        <strain evidence="3 4">An819</strain>
    </source>
</reference>
<evidence type="ECO:0000256" key="1">
    <source>
        <dbReference type="SAM" id="Phobius"/>
    </source>
</evidence>
<dbReference type="RefSeq" id="WP_205108070.1">
    <property type="nucleotide sequence ID" value="NZ_JACJJL010000004.1"/>
</dbReference>
<keyword evidence="3" id="KW-0808">Transferase</keyword>
<feature type="transmembrane region" description="Helical" evidence="1">
    <location>
        <begin position="114"/>
        <end position="132"/>
    </location>
</feature>
<comment type="caution">
    <text evidence="3">The sequence shown here is derived from an EMBL/GenBank/DDBJ whole genome shotgun (WGS) entry which is preliminary data.</text>
</comment>
<feature type="transmembrane region" description="Helical" evidence="1">
    <location>
        <begin position="74"/>
        <end position="94"/>
    </location>
</feature>
<evidence type="ECO:0000313" key="4">
    <source>
        <dbReference type="Proteomes" id="UP000764045"/>
    </source>
</evidence>
<keyword evidence="1" id="KW-1133">Transmembrane helix</keyword>
<feature type="transmembrane region" description="Helical" evidence="1">
    <location>
        <begin position="330"/>
        <end position="351"/>
    </location>
</feature>
<evidence type="ECO:0000313" key="3">
    <source>
        <dbReference type="EMBL" id="MBM6660883.1"/>
    </source>
</evidence>
<accession>A0A938WLH1</accession>
<feature type="transmembrane region" description="Helical" evidence="1">
    <location>
        <begin position="292"/>
        <end position="309"/>
    </location>
</feature>
<feature type="transmembrane region" description="Helical" evidence="1">
    <location>
        <begin position="248"/>
        <end position="272"/>
    </location>
</feature>
<dbReference type="GO" id="GO:0016747">
    <property type="term" value="F:acyltransferase activity, transferring groups other than amino-acyl groups"/>
    <property type="evidence" value="ECO:0007669"/>
    <property type="project" value="InterPro"/>
</dbReference>
<dbReference type="AlphaFoldDB" id="A0A938WLH1"/>
<sequence>MNTMTKTTAWLNRDECAALRGLAIMAIMLHNYCHWLGFAVKENEYTFNAANTARLWDAMAHADANLPIHLLSYFGHYGVPVFLFLSGFGLVMKYERRPQELPAWRFARYHYMKLLRMMVPGFVAFIIVDAITPGPFRFQAENVVAQMLMAINLLPAPDRIIWPGPYWFFGLMMQLYIVYRLALYRRHWAWAAALVALCWAAQAACSPMGETLNRLRYNCIGGMLVFCAGLLAARHLPAARLNAMGRPSWAAVSLVSAALLLACCTSFQAWLWAPLAVVAASVGLVKALPATWLSPLSWLGGISAAMFVAHPLLRKVFIPISRRGDIYDGLLLYVIATVAVSWMFMIIINRIPKPKA</sequence>